<feature type="domain" description="HNH nuclease" evidence="1">
    <location>
        <begin position="127"/>
        <end position="172"/>
    </location>
</feature>
<gene>
    <name evidence="2" type="ORF">O7047_01060</name>
</gene>
<keyword evidence="2" id="KW-0540">Nuclease</keyword>
<keyword evidence="2" id="KW-0378">Hydrolase</keyword>
<evidence type="ECO:0000259" key="1">
    <source>
        <dbReference type="Pfam" id="PF13391"/>
    </source>
</evidence>
<accession>A0AAE4DJC2</accession>
<sequence length="203" mass="22844">MSRRTWNRINEPDGFDSWRAGDKSTPLIDSDGNVAMYYAGRIRVRDAHGFWETLGYQQIYQSSYFYWLVLSESNRDWKSDTVLDWALGNMLMPQDVIEEAKTRPVEAQARLQHTAWAQAIKSRDSACVVTGSTYALEACHVKPFAVCTVAEARDLDNGVTLTASVHSLLDSGIRDLNPADPLTSIVNLDAWTELCRRVDEAVP</sequence>
<dbReference type="InterPro" id="IPR003615">
    <property type="entry name" value="HNH_nuc"/>
</dbReference>
<dbReference type="AlphaFoldDB" id="A0AAE4DJC2"/>
<dbReference type="Pfam" id="PF13391">
    <property type="entry name" value="HNH_2"/>
    <property type="match status" value="1"/>
</dbReference>
<dbReference type="Proteomes" id="UP001248822">
    <property type="component" value="Unassembled WGS sequence"/>
</dbReference>
<keyword evidence="2" id="KW-0255">Endonuclease</keyword>
<name>A0AAE4DJC2_9ENTR</name>
<dbReference type="GO" id="GO:0004519">
    <property type="term" value="F:endonuclease activity"/>
    <property type="evidence" value="ECO:0007669"/>
    <property type="project" value="UniProtKB-KW"/>
</dbReference>
<comment type="caution">
    <text evidence="2">The sequence shown here is derived from an EMBL/GenBank/DDBJ whole genome shotgun (WGS) entry which is preliminary data.</text>
</comment>
<proteinExistence type="predicted"/>
<dbReference type="EMBL" id="JAQGEC010000001">
    <property type="protein sequence ID" value="MDR9888830.1"/>
    <property type="molecule type" value="Genomic_DNA"/>
</dbReference>
<dbReference type="RefSeq" id="WP_063930639.1">
    <property type="nucleotide sequence ID" value="NZ_JAQGEC010000001.1"/>
</dbReference>
<evidence type="ECO:0000313" key="2">
    <source>
        <dbReference type="EMBL" id="MDR9888830.1"/>
    </source>
</evidence>
<reference evidence="2" key="1">
    <citation type="submission" date="2022-12" db="EMBL/GenBank/DDBJ databases">
        <title>NDM-1 containing novel ST 2018 Pseudenterobacter timonensis.</title>
        <authorList>
            <person name="Halder G."/>
            <person name="Mandal S."/>
            <person name="Dutta S."/>
        </authorList>
    </citation>
    <scope>NUCLEOTIDE SEQUENCE</scope>
    <source>
        <strain evidence="2">CNCI147</strain>
    </source>
</reference>
<organism evidence="2 3">
    <name type="scientific">Pseudenterobacter timonensis</name>
    <dbReference type="NCBI Taxonomy" id="1755099"/>
    <lineage>
        <taxon>Bacteria</taxon>
        <taxon>Pseudomonadati</taxon>
        <taxon>Pseudomonadota</taxon>
        <taxon>Gammaproteobacteria</taxon>
        <taxon>Enterobacterales</taxon>
        <taxon>Enterobacteriaceae</taxon>
        <taxon>Pseudenterobacter</taxon>
    </lineage>
</organism>
<protein>
    <submittedName>
        <fullName evidence="2">HNH endonuclease signature motif containing protein</fullName>
    </submittedName>
</protein>
<evidence type="ECO:0000313" key="3">
    <source>
        <dbReference type="Proteomes" id="UP001248822"/>
    </source>
</evidence>